<keyword evidence="1" id="KW-0812">Transmembrane</keyword>
<organism evidence="2">
    <name type="scientific">Octopus bimaculoides</name>
    <name type="common">California two-spotted octopus</name>
    <dbReference type="NCBI Taxonomy" id="37653"/>
    <lineage>
        <taxon>Eukaryota</taxon>
        <taxon>Metazoa</taxon>
        <taxon>Spiralia</taxon>
        <taxon>Lophotrochozoa</taxon>
        <taxon>Mollusca</taxon>
        <taxon>Cephalopoda</taxon>
        <taxon>Coleoidea</taxon>
        <taxon>Octopodiformes</taxon>
        <taxon>Octopoda</taxon>
        <taxon>Incirrata</taxon>
        <taxon>Octopodidae</taxon>
        <taxon>Octopus</taxon>
    </lineage>
</organism>
<sequence>MTHCCKTHYFQFILYKNKICIFPFKFSFITFFFFLIFLLFQLRAVAMLMHSFYSFSFFVLFLTHNFPKWKAILGLLSFDVHYLDLTDQDVSEFFFLI</sequence>
<name>A0A0L8I0G2_OCTBM</name>
<keyword evidence="1" id="KW-1133">Transmembrane helix</keyword>
<protein>
    <submittedName>
        <fullName evidence="2">Uncharacterized protein</fullName>
    </submittedName>
</protein>
<proteinExistence type="predicted"/>
<evidence type="ECO:0000313" key="2">
    <source>
        <dbReference type="EMBL" id="KOF94957.1"/>
    </source>
</evidence>
<dbReference type="AlphaFoldDB" id="A0A0L8I0G2"/>
<dbReference type="EMBL" id="KQ416834">
    <property type="protein sequence ID" value="KOF94957.1"/>
    <property type="molecule type" value="Genomic_DNA"/>
</dbReference>
<keyword evidence="1" id="KW-0472">Membrane</keyword>
<reference evidence="2" key="1">
    <citation type="submission" date="2015-07" db="EMBL/GenBank/DDBJ databases">
        <title>MeaNS - Measles Nucleotide Surveillance Program.</title>
        <authorList>
            <person name="Tran T."/>
            <person name="Druce J."/>
        </authorList>
    </citation>
    <scope>NUCLEOTIDE SEQUENCE</scope>
    <source>
        <strain evidence="2">UCB-OBI-ISO-001</strain>
        <tissue evidence="2">Gonad</tissue>
    </source>
</reference>
<feature type="transmembrane region" description="Helical" evidence="1">
    <location>
        <begin position="21"/>
        <end position="40"/>
    </location>
</feature>
<accession>A0A0L8I0G2</accession>
<feature type="transmembrane region" description="Helical" evidence="1">
    <location>
        <begin position="46"/>
        <end position="63"/>
    </location>
</feature>
<evidence type="ECO:0000256" key="1">
    <source>
        <dbReference type="SAM" id="Phobius"/>
    </source>
</evidence>
<gene>
    <name evidence="2" type="ORF">OCBIM_22039905mg</name>
</gene>